<name>A0A1E2VAE0_9GAMM</name>
<dbReference type="RefSeq" id="WP_068998514.1">
    <property type="nucleotide sequence ID" value="NZ_MDTQ01000001.1"/>
</dbReference>
<dbReference type="PANTHER" id="PTHR38109:SF1">
    <property type="entry name" value="PROTEIN YCGL"/>
    <property type="match status" value="1"/>
</dbReference>
<dbReference type="SUPFAM" id="SSF160191">
    <property type="entry name" value="YcgL-like"/>
    <property type="match status" value="1"/>
</dbReference>
<dbReference type="HAMAP" id="MF_01866">
    <property type="entry name" value="UPF0745"/>
    <property type="match status" value="1"/>
</dbReference>
<evidence type="ECO:0000313" key="4">
    <source>
        <dbReference type="Proteomes" id="UP000094291"/>
    </source>
</evidence>
<dbReference type="InterPro" id="IPR027354">
    <property type="entry name" value="YcgL_dom"/>
</dbReference>
<accession>A0A1E2VAE0</accession>
<dbReference type="PROSITE" id="PS51648">
    <property type="entry name" value="YCGL"/>
    <property type="match status" value="1"/>
</dbReference>
<sequence length="107" mass="12068">MTQHSNQSSRHELGEHRLLCEIYRSPRKDEMYLYVDKRQGLADVPEPLLKQFGSPQSVMTLILHPERSLARANVTDVISAIREQGFYLQMPPKVESVLPPSSPAPGA</sequence>
<organism evidence="3 4">
    <name type="scientific">Terasakiispira papahanaumokuakeensis</name>
    <dbReference type="NCBI Taxonomy" id="197479"/>
    <lineage>
        <taxon>Bacteria</taxon>
        <taxon>Pseudomonadati</taxon>
        <taxon>Pseudomonadota</taxon>
        <taxon>Gammaproteobacteria</taxon>
        <taxon>Oceanospirillales</taxon>
        <taxon>Terasakiispira</taxon>
    </lineage>
</organism>
<dbReference type="EMBL" id="MDTQ01000001">
    <property type="protein sequence ID" value="ODC03893.1"/>
    <property type="molecule type" value="Genomic_DNA"/>
</dbReference>
<dbReference type="OrthoDB" id="7062382at2"/>
<feature type="domain" description="YcgL" evidence="2">
    <location>
        <begin position="18"/>
        <end position="102"/>
    </location>
</feature>
<evidence type="ECO:0000259" key="2">
    <source>
        <dbReference type="PROSITE" id="PS51648"/>
    </source>
</evidence>
<evidence type="ECO:0000256" key="1">
    <source>
        <dbReference type="HAMAP-Rule" id="MF_01866"/>
    </source>
</evidence>
<dbReference type="Proteomes" id="UP000094291">
    <property type="component" value="Unassembled WGS sequence"/>
</dbReference>
<keyword evidence="4" id="KW-1185">Reference proteome</keyword>
<reference evidence="3 4" key="1">
    <citation type="submission" date="2016-08" db="EMBL/GenBank/DDBJ databases">
        <authorList>
            <person name="Seilhamer J.J."/>
        </authorList>
    </citation>
    <scope>NUCLEOTIDE SEQUENCE [LARGE SCALE GENOMIC DNA]</scope>
    <source>
        <strain evidence="3 4">PH27A</strain>
    </source>
</reference>
<gene>
    <name evidence="3" type="ORF">BFW38_10385</name>
</gene>
<protein>
    <recommendedName>
        <fullName evidence="1">YcgL domain-containing protein BFW38_10385</fullName>
    </recommendedName>
</protein>
<comment type="caution">
    <text evidence="3">The sequence shown here is derived from an EMBL/GenBank/DDBJ whole genome shotgun (WGS) entry which is preliminary data.</text>
</comment>
<dbReference type="Pfam" id="PF05166">
    <property type="entry name" value="YcgL"/>
    <property type="match status" value="1"/>
</dbReference>
<dbReference type="PANTHER" id="PTHR38109">
    <property type="entry name" value="PROTEIN YCGL"/>
    <property type="match status" value="1"/>
</dbReference>
<dbReference type="Gene3D" id="3.10.510.20">
    <property type="entry name" value="YcgL domain"/>
    <property type="match status" value="1"/>
</dbReference>
<dbReference type="AlphaFoldDB" id="A0A1E2VAE0"/>
<dbReference type="STRING" id="197479.BFW38_10385"/>
<dbReference type="InterPro" id="IPR038068">
    <property type="entry name" value="YcgL-like_sf"/>
</dbReference>
<evidence type="ECO:0000313" key="3">
    <source>
        <dbReference type="EMBL" id="ODC03893.1"/>
    </source>
</evidence>
<proteinExistence type="inferred from homology"/>